<evidence type="ECO:0000259" key="7">
    <source>
        <dbReference type="Pfam" id="PF03372"/>
    </source>
</evidence>
<dbReference type="AlphaFoldDB" id="A0A081N0I8"/>
<comment type="similarity">
    <text evidence="1">Belongs to the DNA repair enzymes AP/ExoA family.</text>
</comment>
<name>A0A081N0I8_9GAMM</name>
<protein>
    <submittedName>
        <fullName evidence="8">Exodeoxyribonuclease III</fullName>
    </submittedName>
</protein>
<feature type="site" description="Important for catalytic activity" evidence="6">
    <location>
        <position position="219"/>
    </location>
</feature>
<dbReference type="InterPro" id="IPR005135">
    <property type="entry name" value="Endo/exonuclease/phosphatase"/>
</dbReference>
<evidence type="ECO:0000256" key="1">
    <source>
        <dbReference type="ARBA" id="ARBA00007092"/>
    </source>
</evidence>
<keyword evidence="5" id="KW-0464">Manganese</keyword>
<dbReference type="Proteomes" id="UP000028006">
    <property type="component" value="Unassembled WGS sequence"/>
</dbReference>
<feature type="binding site" evidence="5">
    <location>
        <position position="150"/>
    </location>
    <ligand>
        <name>Mg(2+)</name>
        <dbReference type="ChEBI" id="CHEBI:18420"/>
        <label>1</label>
    </ligand>
</feature>
<dbReference type="GO" id="GO:0006281">
    <property type="term" value="P:DNA repair"/>
    <property type="evidence" value="ECO:0007669"/>
    <property type="project" value="InterPro"/>
</dbReference>
<dbReference type="GO" id="GO:0008311">
    <property type="term" value="F:double-stranded DNA 3'-5' DNA exonuclease activity"/>
    <property type="evidence" value="ECO:0007669"/>
    <property type="project" value="InterPro"/>
</dbReference>
<dbReference type="InterPro" id="IPR004808">
    <property type="entry name" value="AP_endonuc_1"/>
</dbReference>
<keyword evidence="3" id="KW-0378">Hydrolase</keyword>
<dbReference type="InterPro" id="IPR037493">
    <property type="entry name" value="ExoIII-like"/>
</dbReference>
<dbReference type="GO" id="GO:0046872">
    <property type="term" value="F:metal ion binding"/>
    <property type="evidence" value="ECO:0007669"/>
    <property type="project" value="UniProtKB-KW"/>
</dbReference>
<evidence type="ECO:0000256" key="4">
    <source>
        <dbReference type="ARBA" id="ARBA00022842"/>
    </source>
</evidence>
<comment type="caution">
    <text evidence="8">The sequence shown here is derived from an EMBL/GenBank/DDBJ whole genome shotgun (WGS) entry which is preliminary data.</text>
</comment>
<gene>
    <name evidence="8" type="ORF">GZ77_22945</name>
</gene>
<evidence type="ECO:0000313" key="8">
    <source>
        <dbReference type="EMBL" id="KEQ11961.1"/>
    </source>
</evidence>
<organism evidence="8 9">
    <name type="scientific">Endozoicomonas montiporae</name>
    <dbReference type="NCBI Taxonomy" id="1027273"/>
    <lineage>
        <taxon>Bacteria</taxon>
        <taxon>Pseudomonadati</taxon>
        <taxon>Pseudomonadota</taxon>
        <taxon>Gammaproteobacteria</taxon>
        <taxon>Oceanospirillales</taxon>
        <taxon>Endozoicomonadaceae</taxon>
        <taxon>Endozoicomonas</taxon>
    </lineage>
</organism>
<evidence type="ECO:0000256" key="5">
    <source>
        <dbReference type="PIRSR" id="PIRSR604808-2"/>
    </source>
</evidence>
<dbReference type="PROSITE" id="PS51435">
    <property type="entry name" value="AP_NUCLEASE_F1_4"/>
    <property type="match status" value="1"/>
</dbReference>
<evidence type="ECO:0000256" key="3">
    <source>
        <dbReference type="ARBA" id="ARBA00022801"/>
    </source>
</evidence>
<evidence type="ECO:0000313" key="9">
    <source>
        <dbReference type="Proteomes" id="UP000028006"/>
    </source>
</evidence>
<reference evidence="8 9" key="1">
    <citation type="submission" date="2014-06" db="EMBL/GenBank/DDBJ databases">
        <title>Whole Genome Sequences of Three Symbiotic Endozoicomonas Bacteria.</title>
        <authorList>
            <person name="Neave M.J."/>
            <person name="Apprill A."/>
            <person name="Voolstra C.R."/>
        </authorList>
    </citation>
    <scope>NUCLEOTIDE SEQUENCE [LARGE SCALE GENOMIC DNA]</scope>
    <source>
        <strain evidence="8 9">LMG 24815</strain>
    </source>
</reference>
<feature type="site" description="Interaction with DNA substrate" evidence="6">
    <location>
        <position position="245"/>
    </location>
</feature>
<keyword evidence="2 5" id="KW-0479">Metal-binding</keyword>
<proteinExistence type="inferred from homology"/>
<accession>A0A081N0I8</accession>
<evidence type="ECO:0000256" key="6">
    <source>
        <dbReference type="PIRSR" id="PIRSR604808-3"/>
    </source>
</evidence>
<dbReference type="NCBIfam" id="TIGR00633">
    <property type="entry name" value="xth"/>
    <property type="match status" value="1"/>
</dbReference>
<dbReference type="PANTHER" id="PTHR43250:SF2">
    <property type="entry name" value="EXODEOXYRIBONUCLEASE III"/>
    <property type="match status" value="1"/>
</dbReference>
<keyword evidence="9" id="KW-1185">Reference proteome</keyword>
<dbReference type="Gene3D" id="3.60.10.10">
    <property type="entry name" value="Endonuclease/exonuclease/phosphatase"/>
    <property type="match status" value="1"/>
</dbReference>
<dbReference type="EMBL" id="JOKG01000005">
    <property type="protein sequence ID" value="KEQ11961.1"/>
    <property type="molecule type" value="Genomic_DNA"/>
</dbReference>
<keyword evidence="4 5" id="KW-0460">Magnesium</keyword>
<dbReference type="Pfam" id="PF03372">
    <property type="entry name" value="Exo_endo_phos"/>
    <property type="match status" value="1"/>
</dbReference>
<dbReference type="PANTHER" id="PTHR43250">
    <property type="entry name" value="EXODEOXYRIBONUCLEASE III"/>
    <property type="match status" value="1"/>
</dbReference>
<dbReference type="InterPro" id="IPR036691">
    <property type="entry name" value="Endo/exonu/phosph_ase_sf"/>
</dbReference>
<comment type="cofactor">
    <cofactor evidence="5">
        <name>Mg(2+)</name>
        <dbReference type="ChEBI" id="CHEBI:18420"/>
    </cofactor>
    <cofactor evidence="5">
        <name>Mn(2+)</name>
        <dbReference type="ChEBI" id="CHEBI:29035"/>
    </cofactor>
    <text evidence="5">Probably binds two magnesium or manganese ions per subunit.</text>
</comment>
<dbReference type="RefSeq" id="WP_034879112.1">
    <property type="nucleotide sequence ID" value="NZ_JOKG01000005.1"/>
</dbReference>
<feature type="binding site" evidence="5">
    <location>
        <position position="7"/>
    </location>
    <ligand>
        <name>Mg(2+)</name>
        <dbReference type="ChEBI" id="CHEBI:18420"/>
        <label>1</label>
    </ligand>
</feature>
<feature type="domain" description="Endonuclease/exonuclease/phosphatase" evidence="7">
    <location>
        <begin position="4"/>
        <end position="230"/>
    </location>
</feature>
<feature type="site" description="Transition state stabilizer" evidence="6">
    <location>
        <position position="150"/>
    </location>
</feature>
<sequence length="258" mass="30144">MRVISFNCEGINNAREKGLFDWLNEQDADVICLQDIREDDYTLEQDKFQLDGYFCYAYGGYQRPDRGGVAIYTRQAPKAIISGLGFPEADETGRYLQADFDKISIASIYVPEGHDDESQNFKYRFLDNYSHHLNKQRRKRREFIMAGTWNIAHRKIDVANWREQEEMSGFQPAERGWMEGLLGDMGFHDAYREMDRESGKYSFWADDSLRNDNMGIRLDYQIITAGMRSRVLNGGIYKNQTFSKHGPVIIDYDWELSL</sequence>
<evidence type="ECO:0000256" key="2">
    <source>
        <dbReference type="ARBA" id="ARBA00022723"/>
    </source>
</evidence>
<dbReference type="eggNOG" id="COG0708">
    <property type="taxonomic scope" value="Bacteria"/>
</dbReference>
<dbReference type="SUPFAM" id="SSF56219">
    <property type="entry name" value="DNase I-like"/>
    <property type="match status" value="1"/>
</dbReference>
<feature type="binding site" evidence="5">
    <location>
        <position position="245"/>
    </location>
    <ligand>
        <name>Mg(2+)</name>
        <dbReference type="ChEBI" id="CHEBI:18420"/>
        <label>1</label>
    </ligand>
</feature>